<dbReference type="InterPro" id="IPR010982">
    <property type="entry name" value="Lambda_DNA-bd_dom_sf"/>
</dbReference>
<dbReference type="PANTHER" id="PTHR34475:SF1">
    <property type="entry name" value="CYTOSKELETON PROTEIN RODZ"/>
    <property type="match status" value="1"/>
</dbReference>
<dbReference type="InterPro" id="IPR025194">
    <property type="entry name" value="RodZ-like_C"/>
</dbReference>
<evidence type="ECO:0000313" key="4">
    <source>
        <dbReference type="EMBL" id="HGC43554.1"/>
    </source>
</evidence>
<feature type="compositionally biased region" description="Low complexity" evidence="1">
    <location>
        <begin position="184"/>
        <end position="225"/>
    </location>
</feature>
<evidence type="ECO:0000259" key="3">
    <source>
        <dbReference type="Pfam" id="PF13464"/>
    </source>
</evidence>
<protein>
    <submittedName>
        <fullName evidence="4">Helix-turn-helix domain-containing protein</fullName>
    </submittedName>
</protein>
<comment type="caution">
    <text evidence="4">The sequence shown here is derived from an EMBL/GenBank/DDBJ whole genome shotgun (WGS) entry which is preliminary data.</text>
</comment>
<dbReference type="GO" id="GO:0003677">
    <property type="term" value="F:DNA binding"/>
    <property type="evidence" value="ECO:0007669"/>
    <property type="project" value="InterPro"/>
</dbReference>
<dbReference type="Pfam" id="PF13464">
    <property type="entry name" value="RodZ_C"/>
    <property type="match status" value="1"/>
</dbReference>
<feature type="compositionally biased region" description="Pro residues" evidence="1">
    <location>
        <begin position="173"/>
        <end position="183"/>
    </location>
</feature>
<feature type="compositionally biased region" description="Pro residues" evidence="1">
    <location>
        <begin position="226"/>
        <end position="238"/>
    </location>
</feature>
<feature type="domain" description="Cytoskeleton protein RodZ-like C-terminal" evidence="3">
    <location>
        <begin position="269"/>
        <end position="340"/>
    </location>
</feature>
<dbReference type="Gene3D" id="1.10.260.40">
    <property type="entry name" value="lambda repressor-like DNA-binding domains"/>
    <property type="match status" value="1"/>
</dbReference>
<keyword evidence="2" id="KW-1133">Transmembrane helix</keyword>
<sequence>MNATAESTETTIAPPLGVGARLRAARERMGWALPDVAATLRIREPLLRAIEAGDAAELPALTYAVGFVRSYATLLGLDPDEIARRYRAELGGEHRHTDLQFPAPVTERGMPAGAVVLLGAVIAIGAYVGWYRFSGERPGPVPIAAVPDRLLRPVTPPPAPAAEPAIPPATAAPTPPSPPPAVTSPPTVTSPPAGTAEGTATAPAAQASGARALAVPSLPAPSAGPATPPPPSPPPAPSPRLAETTPPAGATSPPPALPETAPGDGRIMVRARADAWVEVRDRHGHILLNRTLHSGETWAVPAQAEGAEQLLLTTGNAGGTELLVDGTLAPPLGSAGMVRRDLPLDPEMIRSGKWPPANPRPRSSSAAQ</sequence>
<gene>
    <name evidence="4" type="ORF">ENY07_10100</name>
</gene>
<feature type="compositionally biased region" description="Pro residues" evidence="1">
    <location>
        <begin position="154"/>
        <end position="167"/>
    </location>
</feature>
<dbReference type="InterPro" id="IPR050400">
    <property type="entry name" value="Bact_Cytoskel_RodZ"/>
</dbReference>
<proteinExistence type="predicted"/>
<evidence type="ECO:0000256" key="2">
    <source>
        <dbReference type="SAM" id="Phobius"/>
    </source>
</evidence>
<organism evidence="4">
    <name type="scientific">Acidicaldus sp</name>
    <dbReference type="NCBI Taxonomy" id="1872105"/>
    <lineage>
        <taxon>Bacteria</taxon>
        <taxon>Pseudomonadati</taxon>
        <taxon>Pseudomonadota</taxon>
        <taxon>Alphaproteobacteria</taxon>
        <taxon>Acetobacterales</taxon>
        <taxon>Acetobacteraceae</taxon>
        <taxon>Acidicaldus</taxon>
    </lineage>
</organism>
<accession>A0A8J4HAZ3</accession>
<dbReference type="Pfam" id="PF13413">
    <property type="entry name" value="HTH_25"/>
    <property type="match status" value="1"/>
</dbReference>
<dbReference type="CDD" id="cd00093">
    <property type="entry name" value="HTH_XRE"/>
    <property type="match status" value="1"/>
</dbReference>
<dbReference type="AlphaFoldDB" id="A0A8J4HAZ3"/>
<reference evidence="4" key="1">
    <citation type="journal article" date="2020" name="mSystems">
        <title>Genome- and Community-Level Interaction Insights into Carbon Utilization and Element Cycling Functions of Hydrothermarchaeota in Hydrothermal Sediment.</title>
        <authorList>
            <person name="Zhou Z."/>
            <person name="Liu Y."/>
            <person name="Xu W."/>
            <person name="Pan J."/>
            <person name="Luo Z.H."/>
            <person name="Li M."/>
        </authorList>
    </citation>
    <scope>NUCLEOTIDE SEQUENCE</scope>
    <source>
        <strain evidence="4">SpSt-997</strain>
    </source>
</reference>
<dbReference type="EMBL" id="DTQM01000194">
    <property type="protein sequence ID" value="HGC43554.1"/>
    <property type="molecule type" value="Genomic_DNA"/>
</dbReference>
<dbReference type="PANTHER" id="PTHR34475">
    <property type="match status" value="1"/>
</dbReference>
<name>A0A8J4HAZ3_9PROT</name>
<feature type="region of interest" description="Disordered" evidence="1">
    <location>
        <begin position="154"/>
        <end position="264"/>
    </location>
</feature>
<keyword evidence="2" id="KW-0472">Membrane</keyword>
<keyword evidence="2" id="KW-0812">Transmembrane</keyword>
<evidence type="ECO:0000256" key="1">
    <source>
        <dbReference type="SAM" id="MobiDB-lite"/>
    </source>
</evidence>
<feature type="compositionally biased region" description="Low complexity" evidence="1">
    <location>
        <begin position="239"/>
        <end position="251"/>
    </location>
</feature>
<dbReference type="InterPro" id="IPR001387">
    <property type="entry name" value="Cro/C1-type_HTH"/>
</dbReference>
<feature type="region of interest" description="Disordered" evidence="1">
    <location>
        <begin position="347"/>
        <end position="368"/>
    </location>
</feature>
<feature type="transmembrane region" description="Helical" evidence="2">
    <location>
        <begin position="109"/>
        <end position="130"/>
    </location>
</feature>